<name>A0A8H2DN00_ORBOL</name>
<dbReference type="Proteomes" id="UP000297595">
    <property type="component" value="Unassembled WGS sequence"/>
</dbReference>
<evidence type="ECO:0000313" key="2">
    <source>
        <dbReference type="Proteomes" id="UP000297595"/>
    </source>
</evidence>
<evidence type="ECO:0000313" key="1">
    <source>
        <dbReference type="EMBL" id="TGJ63116.1"/>
    </source>
</evidence>
<reference evidence="1 2" key="1">
    <citation type="submission" date="2019-03" db="EMBL/GenBank/DDBJ databases">
        <title>Nematode-trapping fungi genome.</title>
        <authorList>
            <person name="Vidal-Diez De Ulzurrun G."/>
        </authorList>
    </citation>
    <scope>NUCLEOTIDE SEQUENCE [LARGE SCALE GENOMIC DNA]</scope>
    <source>
        <strain evidence="1 2">TWF154</strain>
    </source>
</reference>
<comment type="caution">
    <text evidence="1">The sequence shown here is derived from an EMBL/GenBank/DDBJ whole genome shotgun (WGS) entry which is preliminary data.</text>
</comment>
<dbReference type="EMBL" id="SOZJ01000008">
    <property type="protein sequence ID" value="TGJ63116.1"/>
    <property type="molecule type" value="Genomic_DNA"/>
</dbReference>
<protein>
    <submittedName>
        <fullName evidence="1">Uncharacterized protein</fullName>
    </submittedName>
</protein>
<organism evidence="1 2">
    <name type="scientific">Orbilia oligospora</name>
    <name type="common">Nematode-trapping fungus</name>
    <name type="synonym">Arthrobotrys oligospora</name>
    <dbReference type="NCBI Taxonomy" id="2813651"/>
    <lineage>
        <taxon>Eukaryota</taxon>
        <taxon>Fungi</taxon>
        <taxon>Dikarya</taxon>
        <taxon>Ascomycota</taxon>
        <taxon>Pezizomycotina</taxon>
        <taxon>Orbiliomycetes</taxon>
        <taxon>Orbiliales</taxon>
        <taxon>Orbiliaceae</taxon>
        <taxon>Orbilia</taxon>
    </lineage>
</organism>
<proteinExistence type="predicted"/>
<sequence length="98" mass="11234">MQFWSMQNLKAGYTDLTTKIKREKYFDIKIPLMDVNESVCAGRQHAPLTTPGVFSEQSHWPSLNLFFRRSRRACLSISRTRIGPLTSDGPVEQITSPF</sequence>
<accession>A0A8H2DN00</accession>
<dbReference type="AlphaFoldDB" id="A0A8H2DN00"/>
<gene>
    <name evidence="1" type="ORF">EYR41_011060</name>
</gene>